<dbReference type="EMBL" id="MU806077">
    <property type="protein sequence ID" value="KAJ3840491.1"/>
    <property type="molecule type" value="Genomic_DNA"/>
</dbReference>
<accession>A0AA38PD01</accession>
<protein>
    <submittedName>
        <fullName evidence="3">DNA breaking-rejoining enzyme</fullName>
    </submittedName>
</protein>
<evidence type="ECO:0000313" key="4">
    <source>
        <dbReference type="Proteomes" id="UP001163846"/>
    </source>
</evidence>
<keyword evidence="2" id="KW-0233">DNA recombination</keyword>
<dbReference type="PANTHER" id="PTHR34605">
    <property type="entry name" value="PHAGE_INTEGRASE DOMAIN-CONTAINING PROTEIN"/>
    <property type="match status" value="1"/>
</dbReference>
<dbReference type="Gene3D" id="1.10.150.130">
    <property type="match status" value="1"/>
</dbReference>
<dbReference type="Gene3D" id="1.10.443.10">
    <property type="entry name" value="Intergrase catalytic core"/>
    <property type="match status" value="1"/>
</dbReference>
<sequence>MPPYRYSLNSINRITNIVNNTVVGEAENDDLAQRVQEMMQDSVTLETQVRQHRQVDTFLLFATKRGLGPEDVSPPTEQLVCEFAVSFAGKVAGATARTYVSAVKKWVIRRGLPWKGGPCLDQVLKGVNRHTPDTSIQEERSPVKVEHLRILLQDRDGDEGFRCCRNAAAVILFFGQMRAIEALPHSSDINSYPRSLPRVQDLAESNANGTRILQLPKTKTQQVRGEKVVITSNGTEVDPVRALRKHLVTNGLGPEDPLFAFRNKDGGLEVLSRSAFLKSCNKTWKTHGVPRITGHCFRIGGTTHFLLAGVSPDVVKALGRWKSDAFLRYWRNLDQLATIHVGDQAEHIVRIR</sequence>
<reference evidence="3" key="1">
    <citation type="submission" date="2022-08" db="EMBL/GenBank/DDBJ databases">
        <authorList>
            <consortium name="DOE Joint Genome Institute"/>
            <person name="Min B."/>
            <person name="Riley R."/>
            <person name="Sierra-Patev S."/>
            <person name="Naranjo-Ortiz M."/>
            <person name="Looney B."/>
            <person name="Konkel Z."/>
            <person name="Slot J.C."/>
            <person name="Sakamoto Y."/>
            <person name="Steenwyk J.L."/>
            <person name="Rokas A."/>
            <person name="Carro J."/>
            <person name="Camarero S."/>
            <person name="Ferreira P."/>
            <person name="Molpeceres G."/>
            <person name="Ruiz-Duenas F.J."/>
            <person name="Serrano A."/>
            <person name="Henrissat B."/>
            <person name="Drula E."/>
            <person name="Hughes K.W."/>
            <person name="Mata J.L."/>
            <person name="Ishikawa N.K."/>
            <person name="Vargas-Isla R."/>
            <person name="Ushijima S."/>
            <person name="Smith C.A."/>
            <person name="Ahrendt S."/>
            <person name="Andreopoulos W."/>
            <person name="He G."/>
            <person name="Labutti K."/>
            <person name="Lipzen A."/>
            <person name="Ng V."/>
            <person name="Sandor L."/>
            <person name="Barry K."/>
            <person name="Martinez A.T."/>
            <person name="Xiao Y."/>
            <person name="Gibbons J.G."/>
            <person name="Terashima K."/>
            <person name="Hibbett D.S."/>
            <person name="Grigoriev I.V."/>
        </authorList>
    </citation>
    <scope>NUCLEOTIDE SEQUENCE</scope>
    <source>
        <strain evidence="3">TFB9207</strain>
    </source>
</reference>
<dbReference type="InterPro" id="IPR052925">
    <property type="entry name" value="Phage_Integrase-like_Recomb"/>
</dbReference>
<evidence type="ECO:0000256" key="2">
    <source>
        <dbReference type="ARBA" id="ARBA00023172"/>
    </source>
</evidence>
<keyword evidence="1" id="KW-0238">DNA-binding</keyword>
<dbReference type="Proteomes" id="UP001163846">
    <property type="component" value="Unassembled WGS sequence"/>
</dbReference>
<gene>
    <name evidence="3" type="ORF">F5878DRAFT_613047</name>
</gene>
<name>A0AA38PD01_9AGAR</name>
<dbReference type="InterPro" id="IPR010998">
    <property type="entry name" value="Integrase_recombinase_N"/>
</dbReference>
<dbReference type="GO" id="GO:0006310">
    <property type="term" value="P:DNA recombination"/>
    <property type="evidence" value="ECO:0007669"/>
    <property type="project" value="UniProtKB-KW"/>
</dbReference>
<dbReference type="GO" id="GO:0003677">
    <property type="term" value="F:DNA binding"/>
    <property type="evidence" value="ECO:0007669"/>
    <property type="project" value="UniProtKB-KW"/>
</dbReference>
<evidence type="ECO:0000313" key="3">
    <source>
        <dbReference type="EMBL" id="KAJ3840491.1"/>
    </source>
</evidence>
<proteinExistence type="predicted"/>
<evidence type="ECO:0000256" key="1">
    <source>
        <dbReference type="ARBA" id="ARBA00023125"/>
    </source>
</evidence>
<dbReference type="GO" id="GO:0015074">
    <property type="term" value="P:DNA integration"/>
    <property type="evidence" value="ECO:0007669"/>
    <property type="project" value="InterPro"/>
</dbReference>
<keyword evidence="4" id="KW-1185">Reference proteome</keyword>
<dbReference type="InterPro" id="IPR011010">
    <property type="entry name" value="DNA_brk_join_enz"/>
</dbReference>
<dbReference type="SUPFAM" id="SSF56349">
    <property type="entry name" value="DNA breaking-rejoining enzymes"/>
    <property type="match status" value="1"/>
</dbReference>
<dbReference type="PANTHER" id="PTHR34605:SF3">
    <property type="entry name" value="P CELL-TYPE AGGLUTINATION PROTEIN MAP4-LIKE-RELATED"/>
    <property type="match status" value="1"/>
</dbReference>
<dbReference type="InterPro" id="IPR013762">
    <property type="entry name" value="Integrase-like_cat_sf"/>
</dbReference>
<dbReference type="AlphaFoldDB" id="A0AA38PD01"/>
<organism evidence="3 4">
    <name type="scientific">Lentinula raphanica</name>
    <dbReference type="NCBI Taxonomy" id="153919"/>
    <lineage>
        <taxon>Eukaryota</taxon>
        <taxon>Fungi</taxon>
        <taxon>Dikarya</taxon>
        <taxon>Basidiomycota</taxon>
        <taxon>Agaricomycotina</taxon>
        <taxon>Agaricomycetes</taxon>
        <taxon>Agaricomycetidae</taxon>
        <taxon>Agaricales</taxon>
        <taxon>Marasmiineae</taxon>
        <taxon>Omphalotaceae</taxon>
        <taxon>Lentinula</taxon>
    </lineage>
</organism>
<comment type="caution">
    <text evidence="3">The sequence shown here is derived from an EMBL/GenBank/DDBJ whole genome shotgun (WGS) entry which is preliminary data.</text>
</comment>